<protein>
    <recommendedName>
        <fullName evidence="6">SLC26A/SulP transporter domain-containing protein</fullName>
    </recommendedName>
</protein>
<feature type="transmembrane region" description="Helical" evidence="5">
    <location>
        <begin position="238"/>
        <end position="259"/>
    </location>
</feature>
<evidence type="ECO:0000256" key="5">
    <source>
        <dbReference type="SAM" id="Phobius"/>
    </source>
</evidence>
<dbReference type="AlphaFoldDB" id="A0A4T0X1Q8"/>
<evidence type="ECO:0000256" key="4">
    <source>
        <dbReference type="ARBA" id="ARBA00023136"/>
    </source>
</evidence>
<feature type="transmembrane region" description="Helical" evidence="5">
    <location>
        <begin position="188"/>
        <end position="210"/>
    </location>
</feature>
<evidence type="ECO:0000313" key="7">
    <source>
        <dbReference type="EMBL" id="TID28938.1"/>
    </source>
</evidence>
<dbReference type="Pfam" id="PF00916">
    <property type="entry name" value="Sulfate_transp"/>
    <property type="match status" value="1"/>
</dbReference>
<dbReference type="InterPro" id="IPR011547">
    <property type="entry name" value="SLC26A/SulP_dom"/>
</dbReference>
<sequence length="834" mass="94163">MSSSPYTQSFSQKDVEDSQIKINAYENEYIVNSVDYTKNIFKEPIPRISSYVKNLFPFIDWLPHYPFHLNWLVSDFITGVTVAIVLVPQSMSYAKVAGLSPEFGLYSGFVGLVFYFLFATSREICIGPVAVLSMEVGKIITRVQNKYPGEYTGPEIATTLALICGGIVMGIGLLRLGFIVEFISLPAILAFTTGSAFNIVTGQLAGLMGFKKQAGKHNSTYQTMIAFLQHLPDTTVDAAFGLVALFVLTVWQLFTEYMIRRTKHDKKKNLMWIYILNLRFAIVIILSTCISFGIIRYRPRVPSSYPYSVIGVIPSGLKHVGRFIPPPGIASKIASEIPICTIVLVLEHISISKSFARLNGYRVNPNQEFVAIGFTNLIGTFFGAYPATGSFSRTALSAKCGVKTPVKAAFSGVCVLLAIYEFTDAFYYIPNATLCAIIIHCVVGLLASYKITTKLYMFSPVDFIIFIVGVFVAVFATIEEGIYFAICASCAQALWRLCIPNGAFLGRVKVGKVKNPVLVPSTYNEKVSETSGSEISITMDDCYKSSNNEYTRSINSDNYVYKWVPLPKDDFNPSKIHAIFVNGQINIEQPPTGVLVYRLTESFIYTNCSYQIDQIIQKVRESFRPFNSDRERLWCEYKWHELDWSKFGKVSKYFKRSHVTEEEQLETIDDDQDFQTRRKAYEESKPKLRVLHLDFSQVIGVDATSIQSLIDLQFTINNHVGTDWELHFSGIINPWVLRGLIHGGFGKPNDEIDRNHLENNFIAQATKDSFLSKLIPFKKNNNDEIDDVENRKIEEFFNGELEIGINDNGAMYPLYSTEYPYFHLEIPSYSDYTD</sequence>
<keyword evidence="8" id="KW-1185">Reference proteome</keyword>
<dbReference type="GO" id="GO:0055085">
    <property type="term" value="P:transmembrane transport"/>
    <property type="evidence" value="ECO:0007669"/>
    <property type="project" value="InterPro"/>
</dbReference>
<gene>
    <name evidence="7" type="ORF">CANINC_002206</name>
</gene>
<feature type="transmembrane region" description="Helical" evidence="5">
    <location>
        <begin position="271"/>
        <end position="295"/>
    </location>
</feature>
<name>A0A4T0X1Q8_9ASCO</name>
<dbReference type="Gene3D" id="3.30.750.24">
    <property type="entry name" value="STAS domain"/>
    <property type="match status" value="1"/>
</dbReference>
<feature type="transmembrane region" description="Helical" evidence="5">
    <location>
        <begin position="400"/>
        <end position="420"/>
    </location>
</feature>
<dbReference type="InterPro" id="IPR036513">
    <property type="entry name" value="STAS_dom_sf"/>
</dbReference>
<reference evidence="7 8" key="1">
    <citation type="journal article" date="2019" name="Front. Genet.">
        <title>Whole-Genome Sequencing of the Opportunistic Yeast Pathogen Candida inconspicua Uncovers Its Hybrid Origin.</title>
        <authorList>
            <person name="Mixao V."/>
            <person name="Hansen A.P."/>
            <person name="Saus E."/>
            <person name="Boekhout T."/>
            <person name="Lass-Florl C."/>
            <person name="Gabaldon T."/>
        </authorList>
    </citation>
    <scope>NUCLEOTIDE SEQUENCE [LARGE SCALE GENOMIC DNA]</scope>
    <source>
        <strain evidence="7 8">CBS 180</strain>
    </source>
</reference>
<evidence type="ECO:0000259" key="6">
    <source>
        <dbReference type="Pfam" id="PF00916"/>
    </source>
</evidence>
<evidence type="ECO:0000313" key="8">
    <source>
        <dbReference type="Proteomes" id="UP000307173"/>
    </source>
</evidence>
<evidence type="ECO:0000256" key="2">
    <source>
        <dbReference type="ARBA" id="ARBA00022692"/>
    </source>
</evidence>
<feature type="transmembrane region" description="Helical" evidence="5">
    <location>
        <begin position="455"/>
        <end position="476"/>
    </location>
</feature>
<feature type="transmembrane region" description="Helical" evidence="5">
    <location>
        <begin position="67"/>
        <end position="87"/>
    </location>
</feature>
<dbReference type="NCBIfam" id="TIGR00815">
    <property type="entry name" value="sulP"/>
    <property type="match status" value="1"/>
</dbReference>
<feature type="transmembrane region" description="Helical" evidence="5">
    <location>
        <begin position="369"/>
        <end position="388"/>
    </location>
</feature>
<evidence type="ECO:0000256" key="3">
    <source>
        <dbReference type="ARBA" id="ARBA00022989"/>
    </source>
</evidence>
<dbReference type="EMBL" id="SELW01000355">
    <property type="protein sequence ID" value="TID28938.1"/>
    <property type="molecule type" value="Genomic_DNA"/>
</dbReference>
<comment type="caution">
    <text evidence="7">The sequence shown here is derived from an EMBL/GenBank/DDBJ whole genome shotgun (WGS) entry which is preliminary data.</text>
</comment>
<feature type="transmembrane region" description="Helical" evidence="5">
    <location>
        <begin position="99"/>
        <end position="118"/>
    </location>
</feature>
<feature type="domain" description="SLC26A/SulP transporter" evidence="6">
    <location>
        <begin position="72"/>
        <end position="468"/>
    </location>
</feature>
<dbReference type="Proteomes" id="UP000307173">
    <property type="component" value="Unassembled WGS sequence"/>
</dbReference>
<keyword evidence="4 5" id="KW-0472">Membrane</keyword>
<dbReference type="PANTHER" id="PTHR11814">
    <property type="entry name" value="SULFATE TRANSPORTER"/>
    <property type="match status" value="1"/>
</dbReference>
<organism evidence="7 8">
    <name type="scientific">Pichia inconspicua</name>
    <dbReference type="NCBI Taxonomy" id="52247"/>
    <lineage>
        <taxon>Eukaryota</taxon>
        <taxon>Fungi</taxon>
        <taxon>Dikarya</taxon>
        <taxon>Ascomycota</taxon>
        <taxon>Saccharomycotina</taxon>
        <taxon>Pichiomycetes</taxon>
        <taxon>Pichiales</taxon>
        <taxon>Pichiaceae</taxon>
        <taxon>Pichia</taxon>
    </lineage>
</organism>
<dbReference type="GO" id="GO:0016020">
    <property type="term" value="C:membrane"/>
    <property type="evidence" value="ECO:0007669"/>
    <property type="project" value="UniProtKB-SubCell"/>
</dbReference>
<dbReference type="STRING" id="52247.A0A4T0X1Q8"/>
<keyword evidence="2 5" id="KW-0812">Transmembrane</keyword>
<dbReference type="OrthoDB" id="288203at2759"/>
<comment type="subcellular location">
    <subcellularLocation>
        <location evidence="1">Membrane</location>
        <topology evidence="1">Multi-pass membrane protein</topology>
    </subcellularLocation>
</comment>
<keyword evidence="3 5" id="KW-1133">Transmembrane helix</keyword>
<accession>A0A4T0X1Q8</accession>
<dbReference type="InterPro" id="IPR001902">
    <property type="entry name" value="SLC26A/SulP_fam"/>
</dbReference>
<proteinExistence type="predicted"/>
<evidence type="ECO:0000256" key="1">
    <source>
        <dbReference type="ARBA" id="ARBA00004141"/>
    </source>
</evidence>
<feature type="transmembrane region" description="Helical" evidence="5">
    <location>
        <begin position="426"/>
        <end position="448"/>
    </location>
</feature>
<feature type="transmembrane region" description="Helical" evidence="5">
    <location>
        <begin position="156"/>
        <end position="176"/>
    </location>
</feature>